<reference evidence="1" key="1">
    <citation type="submission" date="2020-08" db="EMBL/GenBank/DDBJ databases">
        <title>Multicomponent nature underlies the extraordinary mechanical properties of spider dragline silk.</title>
        <authorList>
            <person name="Kono N."/>
            <person name="Nakamura H."/>
            <person name="Mori M."/>
            <person name="Yoshida Y."/>
            <person name="Ohtoshi R."/>
            <person name="Malay A.D."/>
            <person name="Moran D.A.P."/>
            <person name="Tomita M."/>
            <person name="Numata K."/>
            <person name="Arakawa K."/>
        </authorList>
    </citation>
    <scope>NUCLEOTIDE SEQUENCE</scope>
</reference>
<proteinExistence type="predicted"/>
<dbReference type="Proteomes" id="UP000887013">
    <property type="component" value="Unassembled WGS sequence"/>
</dbReference>
<accession>A0A8X6UN72</accession>
<dbReference type="EMBL" id="BMAW01084725">
    <property type="protein sequence ID" value="GFU39977.1"/>
    <property type="molecule type" value="Genomic_DNA"/>
</dbReference>
<gene>
    <name evidence="1" type="ORF">NPIL_248671</name>
</gene>
<comment type="caution">
    <text evidence="1">The sequence shown here is derived from an EMBL/GenBank/DDBJ whole genome shotgun (WGS) entry which is preliminary data.</text>
</comment>
<protein>
    <submittedName>
        <fullName evidence="1">Uncharacterized protein</fullName>
    </submittedName>
</protein>
<sequence length="70" mass="7345">MFVLYQALCGGGDGGERGGINLIADPFSVSVGKGLINTCSQFCDHRPRDRQGNGVSLKPLSVYIVGDNSS</sequence>
<evidence type="ECO:0000313" key="2">
    <source>
        <dbReference type="Proteomes" id="UP000887013"/>
    </source>
</evidence>
<keyword evidence="2" id="KW-1185">Reference proteome</keyword>
<organism evidence="1 2">
    <name type="scientific">Nephila pilipes</name>
    <name type="common">Giant wood spider</name>
    <name type="synonym">Nephila maculata</name>
    <dbReference type="NCBI Taxonomy" id="299642"/>
    <lineage>
        <taxon>Eukaryota</taxon>
        <taxon>Metazoa</taxon>
        <taxon>Ecdysozoa</taxon>
        <taxon>Arthropoda</taxon>
        <taxon>Chelicerata</taxon>
        <taxon>Arachnida</taxon>
        <taxon>Araneae</taxon>
        <taxon>Araneomorphae</taxon>
        <taxon>Entelegynae</taxon>
        <taxon>Araneoidea</taxon>
        <taxon>Nephilidae</taxon>
        <taxon>Nephila</taxon>
    </lineage>
</organism>
<evidence type="ECO:0000313" key="1">
    <source>
        <dbReference type="EMBL" id="GFU39977.1"/>
    </source>
</evidence>
<name>A0A8X6UN72_NEPPI</name>
<dbReference type="AlphaFoldDB" id="A0A8X6UN72"/>